<evidence type="ECO:0000313" key="2">
    <source>
        <dbReference type="Proteomes" id="UP000722165"/>
    </source>
</evidence>
<dbReference type="Proteomes" id="UP000722165">
    <property type="component" value="Unassembled WGS sequence"/>
</dbReference>
<evidence type="ECO:0000313" key="1">
    <source>
        <dbReference type="EMBL" id="MBV4397688.1"/>
    </source>
</evidence>
<keyword evidence="2" id="KW-1185">Reference proteome</keyword>
<proteinExistence type="predicted"/>
<name>A0ABS6NPX1_9BURK</name>
<reference evidence="1 2" key="1">
    <citation type="submission" date="2021-06" db="EMBL/GenBank/DDBJ databases">
        <authorList>
            <person name="Lu T."/>
            <person name="Wang Q."/>
            <person name="Han X."/>
        </authorList>
    </citation>
    <scope>NUCLEOTIDE SEQUENCE [LARGE SCALE GENOMIC DNA]</scope>
    <source>
        <strain evidence="1 2">LAM0050</strain>
    </source>
</reference>
<protein>
    <recommendedName>
        <fullName evidence="3">HNH endonuclease</fullName>
    </recommendedName>
</protein>
<evidence type="ECO:0008006" key="3">
    <source>
        <dbReference type="Google" id="ProtNLM"/>
    </source>
</evidence>
<comment type="caution">
    <text evidence="1">The sequence shown here is derived from an EMBL/GenBank/DDBJ whole genome shotgun (WGS) entry which is preliminary data.</text>
</comment>
<gene>
    <name evidence="1" type="ORF">KU392_10555</name>
</gene>
<dbReference type="EMBL" id="JAHSPR010000008">
    <property type="protein sequence ID" value="MBV4397688.1"/>
    <property type="molecule type" value="Genomic_DNA"/>
</dbReference>
<sequence>MRNKELAKRLAAATPTITTASIQFDQAARRHQLHNIAVHDVVAPDVTVNEMEKVYTQRMAKNNTPGRNIYDKIFSSAPRGRCPLCMQRSVTTLDHYLPKAHYPALAVAPYNLIPTCFDCNKAKRDVIPKTAKDVPLHPYYDNLGDDIWLTAIVLERWPTALRFTVTRSKTWDDTLYARVNHHFRSLGLAALFASEAAEELLNIRHQLQILSAADPKNGVRTELKRRAESCAAARVNGWKTAAYHAWSQSKWFCEKGFLPNN</sequence>
<dbReference type="RefSeq" id="WP_217735266.1">
    <property type="nucleotide sequence ID" value="NZ_JAHSPR010000008.1"/>
</dbReference>
<accession>A0ABS6NPX1</accession>
<organism evidence="1 2">
    <name type="scientific">Advenella alkanexedens</name>
    <dbReference type="NCBI Taxonomy" id="1481665"/>
    <lineage>
        <taxon>Bacteria</taxon>
        <taxon>Pseudomonadati</taxon>
        <taxon>Pseudomonadota</taxon>
        <taxon>Betaproteobacteria</taxon>
        <taxon>Burkholderiales</taxon>
        <taxon>Alcaligenaceae</taxon>
    </lineage>
</organism>